<evidence type="ECO:0000256" key="9">
    <source>
        <dbReference type="ARBA" id="ARBA00022777"/>
    </source>
</evidence>
<evidence type="ECO:0000256" key="11">
    <source>
        <dbReference type="ARBA" id="ARBA00022989"/>
    </source>
</evidence>
<keyword evidence="10" id="KW-0067">ATP-binding</keyword>
<organism evidence="17 18">
    <name type="scientific">Paenibacillus gansuensis</name>
    <dbReference type="NCBI Taxonomy" id="306542"/>
    <lineage>
        <taxon>Bacteria</taxon>
        <taxon>Bacillati</taxon>
        <taxon>Bacillota</taxon>
        <taxon>Bacilli</taxon>
        <taxon>Bacillales</taxon>
        <taxon>Paenibacillaceae</taxon>
        <taxon>Paenibacillus</taxon>
    </lineage>
</organism>
<dbReference type="Gene3D" id="3.30.565.10">
    <property type="entry name" value="Histidine kinase-like ATPase, C-terminal domain"/>
    <property type="match status" value="1"/>
</dbReference>
<dbReference type="EC" id="2.7.13.3" evidence="3"/>
<feature type="domain" description="Histidine kinase" evidence="16">
    <location>
        <begin position="476"/>
        <end position="581"/>
    </location>
</feature>
<evidence type="ECO:0000256" key="10">
    <source>
        <dbReference type="ARBA" id="ARBA00022840"/>
    </source>
</evidence>
<comment type="subcellular location">
    <subcellularLocation>
        <location evidence="2">Cell membrane</location>
        <topology evidence="2">Multi-pass membrane protein</topology>
    </subcellularLocation>
</comment>
<dbReference type="InterPro" id="IPR003594">
    <property type="entry name" value="HATPase_dom"/>
</dbReference>
<dbReference type="SMART" id="SM00387">
    <property type="entry name" value="HATPase_c"/>
    <property type="match status" value="1"/>
</dbReference>
<dbReference type="RefSeq" id="WP_377604849.1">
    <property type="nucleotide sequence ID" value="NZ_JBHUME010000011.1"/>
</dbReference>
<keyword evidence="7 15" id="KW-0812">Transmembrane</keyword>
<comment type="caution">
    <text evidence="17">The sequence shown here is derived from an EMBL/GenBank/DDBJ whole genome shotgun (WGS) entry which is preliminary data.</text>
</comment>
<evidence type="ECO:0000256" key="14">
    <source>
        <dbReference type="SAM" id="Coils"/>
    </source>
</evidence>
<evidence type="ECO:0000256" key="6">
    <source>
        <dbReference type="ARBA" id="ARBA00022679"/>
    </source>
</evidence>
<protein>
    <recommendedName>
        <fullName evidence="3">histidine kinase</fullName>
        <ecNumber evidence="3">2.7.13.3</ecNumber>
    </recommendedName>
</protein>
<keyword evidence="5" id="KW-0597">Phosphoprotein</keyword>
<dbReference type="PRINTS" id="PR00344">
    <property type="entry name" value="BCTRLSENSOR"/>
</dbReference>
<evidence type="ECO:0000256" key="1">
    <source>
        <dbReference type="ARBA" id="ARBA00000085"/>
    </source>
</evidence>
<feature type="transmembrane region" description="Helical" evidence="15">
    <location>
        <begin position="290"/>
        <end position="313"/>
    </location>
</feature>
<name>A0ABW5PHF3_9BACL</name>
<evidence type="ECO:0000256" key="3">
    <source>
        <dbReference type="ARBA" id="ARBA00012438"/>
    </source>
</evidence>
<dbReference type="Proteomes" id="UP001597541">
    <property type="component" value="Unassembled WGS sequence"/>
</dbReference>
<dbReference type="PANTHER" id="PTHR34220">
    <property type="entry name" value="SENSOR HISTIDINE KINASE YPDA"/>
    <property type="match status" value="1"/>
</dbReference>
<dbReference type="Gene3D" id="6.10.340.10">
    <property type="match status" value="1"/>
</dbReference>
<sequence>MKMAWMQQVKQALYRNKLVYSLRSRMTAAFLLSSFITFALVSSASYYTMYSILYNKIEKGIQITLDQVTKEMDANMDNLISVSQQLSYGGVVSNDLFNFMSTDSFSSKRTHYDNITSYLNLIDFTNPNAGLHFYYNAVTEQPLFSNNKVDKGFSSRGDRLPVLTDKTLYTFYGPHKTFVDGGESMVLSLIRPVDLYGEFNLKLYLETNLNALTNTLKQNQLGMDIGYVLVNNQGGIVYSDRPADFKVGAVYEGGRPKLDDAYVFGSKSRYGWELLGTFNKSVFNQEIRSWALRMAVLGVVLMLVSLLAGYLVWRAVYKPIRLFRKEIGMISSSNFDSTPERTNIVEFDGVLKQFQSMKQNIQELLAEVQQKEFDKRQLEVDKLLSQINPHFLYNTLNTVQWMARAEGQKPIVQLVTQLTRVLRYNLGKEGSIVTVEQEVSALRDYVAIQLVRNDYQFEVQYRIDERAEGVAIPRFILQPLVENAIYHGLEEGEGTIEVSVLSTLEGTVQVSVRDNGRGLSENKMAELLEGTKERDHEVGLGIGLNYVNKMLEVHYGESCKLHMHSRKGEGTVYSFEIPDNRGELGYEKSTGS</sequence>
<dbReference type="InterPro" id="IPR050640">
    <property type="entry name" value="Bact_2-comp_sensor_kinase"/>
</dbReference>
<feature type="coiled-coil region" evidence="14">
    <location>
        <begin position="351"/>
        <end position="381"/>
    </location>
</feature>
<keyword evidence="18" id="KW-1185">Reference proteome</keyword>
<keyword evidence="4" id="KW-1003">Cell membrane</keyword>
<keyword evidence="12" id="KW-0902">Two-component regulatory system</keyword>
<keyword evidence="13 15" id="KW-0472">Membrane</keyword>
<dbReference type="InterPro" id="IPR004358">
    <property type="entry name" value="Sig_transdc_His_kin-like_C"/>
</dbReference>
<comment type="catalytic activity">
    <reaction evidence="1">
        <text>ATP + protein L-histidine = ADP + protein N-phospho-L-histidine.</text>
        <dbReference type="EC" id="2.7.13.3"/>
    </reaction>
</comment>
<dbReference type="InterPro" id="IPR010559">
    <property type="entry name" value="Sig_transdc_His_kin_internal"/>
</dbReference>
<evidence type="ECO:0000256" key="2">
    <source>
        <dbReference type="ARBA" id="ARBA00004651"/>
    </source>
</evidence>
<dbReference type="PROSITE" id="PS50109">
    <property type="entry name" value="HIS_KIN"/>
    <property type="match status" value="1"/>
</dbReference>
<evidence type="ECO:0000256" key="7">
    <source>
        <dbReference type="ARBA" id="ARBA00022692"/>
    </source>
</evidence>
<dbReference type="InterPro" id="IPR036890">
    <property type="entry name" value="HATPase_C_sf"/>
</dbReference>
<proteinExistence type="predicted"/>
<accession>A0ABW5PHF3</accession>
<dbReference type="Pfam" id="PF02518">
    <property type="entry name" value="HATPase_c"/>
    <property type="match status" value="1"/>
</dbReference>
<keyword evidence="9 17" id="KW-0418">Kinase</keyword>
<evidence type="ECO:0000313" key="18">
    <source>
        <dbReference type="Proteomes" id="UP001597541"/>
    </source>
</evidence>
<dbReference type="GO" id="GO:0004673">
    <property type="term" value="F:protein histidine kinase activity"/>
    <property type="evidence" value="ECO:0007669"/>
    <property type="project" value="UniProtKB-EC"/>
</dbReference>
<gene>
    <name evidence="17" type="ORF">ACFSUF_17570</name>
</gene>
<evidence type="ECO:0000256" key="4">
    <source>
        <dbReference type="ARBA" id="ARBA00022475"/>
    </source>
</evidence>
<evidence type="ECO:0000259" key="16">
    <source>
        <dbReference type="PROSITE" id="PS50109"/>
    </source>
</evidence>
<dbReference type="Pfam" id="PF06580">
    <property type="entry name" value="His_kinase"/>
    <property type="match status" value="1"/>
</dbReference>
<evidence type="ECO:0000256" key="5">
    <source>
        <dbReference type="ARBA" id="ARBA00022553"/>
    </source>
</evidence>
<evidence type="ECO:0000256" key="8">
    <source>
        <dbReference type="ARBA" id="ARBA00022741"/>
    </source>
</evidence>
<keyword evidence="11 15" id="KW-1133">Transmembrane helix</keyword>
<keyword evidence="14" id="KW-0175">Coiled coil</keyword>
<dbReference type="InterPro" id="IPR005467">
    <property type="entry name" value="His_kinase_dom"/>
</dbReference>
<evidence type="ECO:0000256" key="15">
    <source>
        <dbReference type="SAM" id="Phobius"/>
    </source>
</evidence>
<dbReference type="PANTHER" id="PTHR34220:SF11">
    <property type="entry name" value="SENSOR PROTEIN KINASE HPTS"/>
    <property type="match status" value="1"/>
</dbReference>
<evidence type="ECO:0000256" key="13">
    <source>
        <dbReference type="ARBA" id="ARBA00023136"/>
    </source>
</evidence>
<reference evidence="18" key="1">
    <citation type="journal article" date="2019" name="Int. J. Syst. Evol. Microbiol.">
        <title>The Global Catalogue of Microorganisms (GCM) 10K type strain sequencing project: providing services to taxonomists for standard genome sequencing and annotation.</title>
        <authorList>
            <consortium name="The Broad Institute Genomics Platform"/>
            <consortium name="The Broad Institute Genome Sequencing Center for Infectious Disease"/>
            <person name="Wu L."/>
            <person name="Ma J."/>
        </authorList>
    </citation>
    <scope>NUCLEOTIDE SEQUENCE [LARGE SCALE GENOMIC DNA]</scope>
    <source>
        <strain evidence="18">KCTC 3950</strain>
    </source>
</reference>
<dbReference type="EMBL" id="JBHUME010000011">
    <property type="protein sequence ID" value="MFD2614221.1"/>
    <property type="molecule type" value="Genomic_DNA"/>
</dbReference>
<keyword evidence="8" id="KW-0547">Nucleotide-binding</keyword>
<evidence type="ECO:0000313" key="17">
    <source>
        <dbReference type="EMBL" id="MFD2614221.1"/>
    </source>
</evidence>
<keyword evidence="6 17" id="KW-0808">Transferase</keyword>
<evidence type="ECO:0000256" key="12">
    <source>
        <dbReference type="ARBA" id="ARBA00023012"/>
    </source>
</evidence>
<dbReference type="SUPFAM" id="SSF55874">
    <property type="entry name" value="ATPase domain of HSP90 chaperone/DNA topoisomerase II/histidine kinase"/>
    <property type="match status" value="1"/>
</dbReference>